<geneLocation type="plasmid" evidence="2 3">
    <name>unnamed</name>
</geneLocation>
<reference evidence="2 3" key="1">
    <citation type="submission" date="2017-03" db="EMBL/GenBank/DDBJ databases">
        <title>Complete genome sequence of Blastomonas fulva degrading microcsystin LR.</title>
        <authorList>
            <person name="Lee H.-g."/>
            <person name="Jin L."/>
            <person name="oh H.-M."/>
        </authorList>
    </citation>
    <scope>NUCLEOTIDE SEQUENCE [LARGE SCALE GENOMIC DNA]</scope>
    <source>
        <strain evidence="2 3">T2</strain>
        <plasmid evidence="2 3">unnamed</plasmid>
    </source>
</reference>
<keyword evidence="1" id="KW-0812">Transmembrane</keyword>
<accession>A0ABN5BA52</accession>
<dbReference type="EMBL" id="CP020084">
    <property type="protein sequence ID" value="ASR53767.1"/>
    <property type="molecule type" value="Genomic_DNA"/>
</dbReference>
<feature type="transmembrane region" description="Helical" evidence="1">
    <location>
        <begin position="33"/>
        <end position="53"/>
    </location>
</feature>
<keyword evidence="1" id="KW-0472">Membrane</keyword>
<dbReference type="Proteomes" id="UP000258016">
    <property type="component" value="Plasmid unnamed"/>
</dbReference>
<evidence type="ECO:0000313" key="2">
    <source>
        <dbReference type="EMBL" id="ASR53767.1"/>
    </source>
</evidence>
<feature type="transmembrane region" description="Helical" evidence="1">
    <location>
        <begin position="59"/>
        <end position="76"/>
    </location>
</feature>
<dbReference type="GeneID" id="303487730"/>
<dbReference type="RefSeq" id="WP_117353785.1">
    <property type="nucleotide sequence ID" value="NZ_CP020084.1"/>
</dbReference>
<feature type="transmembrane region" description="Helical" evidence="1">
    <location>
        <begin position="97"/>
        <end position="115"/>
    </location>
</feature>
<keyword evidence="2" id="KW-0614">Plasmid</keyword>
<name>A0ABN5BA52_9SPHN</name>
<gene>
    <name evidence="2" type="ORF">B5J99_19250</name>
</gene>
<evidence type="ECO:0000313" key="3">
    <source>
        <dbReference type="Proteomes" id="UP000258016"/>
    </source>
</evidence>
<keyword evidence="1" id="KW-1133">Transmembrane helix</keyword>
<proteinExistence type="predicted"/>
<sequence length="167" mass="18044">MMAYGKNGVVTGMDRVALAVTGQDAATGIARRLAIFGNLVFMAASIVGLILTVQGQSGRWLVFVAMISSSAYSGAVEYQQRGKAPRDERERAVFWKALGIGAFVPCVLAGLWAVLLGHFADQGMWYPDRSQEWEAAGLFILGLMIQITNIAKAWLTPAYAAELLDDD</sequence>
<organism evidence="2 3">
    <name type="scientific">Blastomonas fulva</name>
    <dbReference type="NCBI Taxonomy" id="1550728"/>
    <lineage>
        <taxon>Bacteria</taxon>
        <taxon>Pseudomonadati</taxon>
        <taxon>Pseudomonadota</taxon>
        <taxon>Alphaproteobacteria</taxon>
        <taxon>Sphingomonadales</taxon>
        <taxon>Sphingomonadaceae</taxon>
        <taxon>Blastomonas</taxon>
    </lineage>
</organism>
<keyword evidence="3" id="KW-1185">Reference proteome</keyword>
<evidence type="ECO:0008006" key="4">
    <source>
        <dbReference type="Google" id="ProtNLM"/>
    </source>
</evidence>
<feature type="transmembrane region" description="Helical" evidence="1">
    <location>
        <begin position="135"/>
        <end position="155"/>
    </location>
</feature>
<protein>
    <recommendedName>
        <fullName evidence="4">GtrA-like protein domain-containing protein</fullName>
    </recommendedName>
</protein>
<evidence type="ECO:0000256" key="1">
    <source>
        <dbReference type="SAM" id="Phobius"/>
    </source>
</evidence>